<feature type="transmembrane region" description="Helical" evidence="10">
    <location>
        <begin position="664"/>
        <end position="685"/>
    </location>
</feature>
<evidence type="ECO:0000256" key="5">
    <source>
        <dbReference type="ARBA" id="ARBA00022837"/>
    </source>
</evidence>
<evidence type="ECO:0000256" key="6">
    <source>
        <dbReference type="ARBA" id="ARBA00022989"/>
    </source>
</evidence>
<dbReference type="AlphaFoldDB" id="A0A5N5N0J5"/>
<evidence type="ECO:0000256" key="10">
    <source>
        <dbReference type="SAM" id="Phobius"/>
    </source>
</evidence>
<evidence type="ECO:0000256" key="9">
    <source>
        <dbReference type="ARBA" id="ARBA00023303"/>
    </source>
</evidence>
<evidence type="ECO:0000256" key="1">
    <source>
        <dbReference type="ARBA" id="ARBA00004141"/>
    </source>
</evidence>
<dbReference type="Pfam" id="PF13967">
    <property type="entry name" value="RSN1_TM"/>
    <property type="match status" value="1"/>
</dbReference>
<evidence type="ECO:0000256" key="2">
    <source>
        <dbReference type="ARBA" id="ARBA00007779"/>
    </source>
</evidence>
<feature type="transmembrane region" description="Helical" evidence="10">
    <location>
        <begin position="6"/>
        <end position="27"/>
    </location>
</feature>
<evidence type="ECO:0000313" key="14">
    <source>
        <dbReference type="EMBL" id="KAB5560990.1"/>
    </source>
</evidence>
<dbReference type="PANTHER" id="PTHR13018">
    <property type="entry name" value="PROBABLE MEMBRANE PROTEIN DUF221-RELATED"/>
    <property type="match status" value="1"/>
</dbReference>
<comment type="caution">
    <text evidence="14">The sequence shown here is derived from an EMBL/GenBank/DDBJ whole genome shotgun (WGS) entry which is preliminary data.</text>
</comment>
<evidence type="ECO:0000259" key="13">
    <source>
        <dbReference type="Pfam" id="PF14703"/>
    </source>
</evidence>
<keyword evidence="6 10" id="KW-1133">Transmembrane helix</keyword>
<reference evidence="15" key="1">
    <citation type="journal article" date="2019" name="Gigascience">
        <title>De novo genome assembly of the endangered Acer yangbiense, a plant species with extremely small populations endemic to Yunnan Province, China.</title>
        <authorList>
            <person name="Yang J."/>
            <person name="Wariss H.M."/>
            <person name="Tao L."/>
            <person name="Zhang R."/>
            <person name="Yun Q."/>
            <person name="Hollingsworth P."/>
            <person name="Dao Z."/>
            <person name="Luo G."/>
            <person name="Guo H."/>
            <person name="Ma Y."/>
            <person name="Sun W."/>
        </authorList>
    </citation>
    <scope>NUCLEOTIDE SEQUENCE [LARGE SCALE GENOMIC DNA]</scope>
    <source>
        <strain evidence="15">cv. br00</strain>
    </source>
</reference>
<keyword evidence="15" id="KW-1185">Reference proteome</keyword>
<keyword evidence="4 10" id="KW-0812">Transmembrane</keyword>
<evidence type="ECO:0000259" key="12">
    <source>
        <dbReference type="Pfam" id="PF13967"/>
    </source>
</evidence>
<feature type="transmembrane region" description="Helical" evidence="10">
    <location>
        <begin position="148"/>
        <end position="167"/>
    </location>
</feature>
<gene>
    <name evidence="14" type="ORF">DKX38_005947</name>
</gene>
<dbReference type="Proteomes" id="UP000326939">
    <property type="component" value="Chromosome 4"/>
</dbReference>
<feature type="transmembrane region" description="Helical" evidence="10">
    <location>
        <begin position="99"/>
        <end position="118"/>
    </location>
</feature>
<keyword evidence="7" id="KW-0406">Ion transport</keyword>
<evidence type="ECO:0000259" key="11">
    <source>
        <dbReference type="Pfam" id="PF02714"/>
    </source>
</evidence>
<feature type="transmembrane region" description="Helical" evidence="10">
    <location>
        <begin position="465"/>
        <end position="485"/>
    </location>
</feature>
<organism evidence="14 15">
    <name type="scientific">Salix brachista</name>
    <dbReference type="NCBI Taxonomy" id="2182728"/>
    <lineage>
        <taxon>Eukaryota</taxon>
        <taxon>Viridiplantae</taxon>
        <taxon>Streptophyta</taxon>
        <taxon>Embryophyta</taxon>
        <taxon>Tracheophyta</taxon>
        <taxon>Spermatophyta</taxon>
        <taxon>Magnoliopsida</taxon>
        <taxon>eudicotyledons</taxon>
        <taxon>Gunneridae</taxon>
        <taxon>Pentapetalae</taxon>
        <taxon>rosids</taxon>
        <taxon>fabids</taxon>
        <taxon>Malpighiales</taxon>
        <taxon>Salicaceae</taxon>
        <taxon>Saliceae</taxon>
        <taxon>Salix</taxon>
    </lineage>
</organism>
<name>A0A5N5N0J5_9ROSI</name>
<feature type="domain" description="CSC1/OSCA1-like 7TM region" evidence="11">
    <location>
        <begin position="404"/>
        <end position="684"/>
    </location>
</feature>
<dbReference type="Pfam" id="PF14703">
    <property type="entry name" value="PHM7_cyt"/>
    <property type="match status" value="2"/>
</dbReference>
<dbReference type="EMBL" id="VDCV01000004">
    <property type="protein sequence ID" value="KAB5560990.1"/>
    <property type="molecule type" value="Genomic_DNA"/>
</dbReference>
<dbReference type="GO" id="GO:0005886">
    <property type="term" value="C:plasma membrane"/>
    <property type="evidence" value="ECO:0007669"/>
    <property type="project" value="TreeGrafter"/>
</dbReference>
<feature type="domain" description="CSC1/OSCA1-like cytosolic" evidence="13">
    <location>
        <begin position="287"/>
        <end position="391"/>
    </location>
</feature>
<evidence type="ECO:0000256" key="7">
    <source>
        <dbReference type="ARBA" id="ARBA00023065"/>
    </source>
</evidence>
<comment type="similarity">
    <text evidence="2">Belongs to the CSC1 (TC 1.A.17) family.</text>
</comment>
<keyword evidence="9" id="KW-0407">Ion channel</keyword>
<keyword evidence="8 10" id="KW-0472">Membrane</keyword>
<dbReference type="InterPro" id="IPR045122">
    <property type="entry name" value="Csc1-like"/>
</dbReference>
<feature type="domain" description="CSC1/OSCA1-like N-terminal transmembrane" evidence="12">
    <location>
        <begin position="5"/>
        <end position="169"/>
    </location>
</feature>
<feature type="transmembrane region" description="Helical" evidence="10">
    <location>
        <begin position="691"/>
        <end position="710"/>
    </location>
</feature>
<keyword evidence="5" id="KW-0106">Calcium</keyword>
<accession>A0A5N5N0J5</accession>
<evidence type="ECO:0000256" key="8">
    <source>
        <dbReference type="ARBA" id="ARBA00023136"/>
    </source>
</evidence>
<feature type="domain" description="CSC1/OSCA1-like cytosolic" evidence="13">
    <location>
        <begin position="190"/>
        <end position="238"/>
    </location>
</feature>
<proteinExistence type="inferred from homology"/>
<evidence type="ECO:0008006" key="16">
    <source>
        <dbReference type="Google" id="ProtNLM"/>
    </source>
</evidence>
<feature type="transmembrane region" description="Helical" evidence="10">
    <location>
        <begin position="596"/>
        <end position="628"/>
    </location>
</feature>
<evidence type="ECO:0000256" key="4">
    <source>
        <dbReference type="ARBA" id="ARBA00022692"/>
    </source>
</evidence>
<feature type="transmembrane region" description="Helical" evidence="10">
    <location>
        <begin position="497"/>
        <end position="519"/>
    </location>
</feature>
<evidence type="ECO:0000256" key="3">
    <source>
        <dbReference type="ARBA" id="ARBA00022448"/>
    </source>
</evidence>
<dbReference type="GO" id="GO:0005227">
    <property type="term" value="F:calcium-activated cation channel activity"/>
    <property type="evidence" value="ECO:0007669"/>
    <property type="project" value="InterPro"/>
</dbReference>
<dbReference type="InterPro" id="IPR027815">
    <property type="entry name" value="CSC1/OSCA1-like_cyt"/>
</dbReference>
<dbReference type="InterPro" id="IPR003864">
    <property type="entry name" value="CSC1/OSCA1-like_7TM"/>
</dbReference>
<sequence length="832" mass="95626">MLLSALLTSVGINLGLCLLFFTLYSILRKQPGNLYVYAPRLVDKEKSRQQESGDFDLERLLPSAGWVRNAWQLSEDEILSVSGLDGLVFTRIFTFSLRVFTIAGVIGIFILLPVNYFGNQLSDDFDHLPNKSLDSFSISNVNDGSNRLWVHFSAAYIFTGVVCYLLYYEHNYMSAKRIACFYSSKPQPHQFTILVRSIPSSSGRNFSETVESFFTENHPSTYLSHSVVHRTSKIQNLIVSILGECANQLTNFRPLWLHTLQNHICSWNMEKTDHTDMIFVEFEKNDADKLYRKLGWMKSNNHSQQKFRRDGFLGLTGRKVSLSDHYEKKLEDLEDNVRMEQNLLAGEEVPAAFVSFKSRLGAAVALHIQQGVNPTEWVTEQAPEPRDVHWAFFSASFIKRWIFKLVVPVACVALIVLYLIPVVIVQGLANLEQLETWFPFLKGILSLTVVSQVITGYLPSLILQLFMFFVPPIMLTFSAIQGYISRSQIERSACSKMLWFIIWNVFFANVLSGSALYEVNVFLEPKNIPRVLAEAVPGQASFFISYVVTSGWTKLSSELFRLIPLVCSFWKRLFSRKDGNEFEVPSLPYYNDIPTILFFGLLGITYFFLAPLILPFLLVYFCLGYIIFRNQNFCFERKQHYWTHVNLLNVYAPKYETNGKFWPIVHNSTVFSLILMHIIAFGIFGLKKLPLASTLLIPLPVLTLIFNAYCQNRFLPLFKAYPTEFSILYGDELVPDINQERKRMHEENGCFSLQGHFSKMEDRTFKFSLTGFLFDETINCLVKQDRKEQNEAGMTEFYDKLVTAYQDPALMPVQYARSTDRDTSPLLHSTEV</sequence>
<feature type="transmembrane region" description="Helical" evidence="10">
    <location>
        <begin position="401"/>
        <end position="425"/>
    </location>
</feature>
<protein>
    <recommendedName>
        <fullName evidence="16">CSC1/OSCA1-like 7TM region domain-containing protein</fullName>
    </recommendedName>
</protein>
<evidence type="ECO:0000313" key="15">
    <source>
        <dbReference type="Proteomes" id="UP000326939"/>
    </source>
</evidence>
<dbReference type="Pfam" id="PF02714">
    <property type="entry name" value="RSN1_7TM"/>
    <property type="match status" value="1"/>
</dbReference>
<dbReference type="InterPro" id="IPR032880">
    <property type="entry name" value="CSC1/OSCA1-like_N"/>
</dbReference>
<comment type="subcellular location">
    <subcellularLocation>
        <location evidence="1">Membrane</location>
        <topology evidence="1">Multi-pass membrane protein</topology>
    </subcellularLocation>
</comment>
<dbReference type="PANTHER" id="PTHR13018:SF109">
    <property type="entry name" value="CSC1-LIKE PROTEIN HYP1"/>
    <property type="match status" value="1"/>
</dbReference>
<keyword evidence="3" id="KW-0813">Transport</keyword>